<dbReference type="RefSeq" id="WP_378966951.1">
    <property type="nucleotide sequence ID" value="NZ_JBHTBJ010000006.1"/>
</dbReference>
<dbReference type="PANTHER" id="PTHR39186">
    <property type="entry name" value="DUF2071 FAMILY PROTEIN"/>
    <property type="match status" value="1"/>
</dbReference>
<sequence length="289" mass="32112">MTVEEVTPTTTRPVRRSLLVQRWADLTFLHWPVDPALVAPLLPAGCRPDLLDGRTYVGLIAFRMEGVGFFRGPGVPYFGDFCETNVRLYSVDANGHRAVVFLSLDAERLLPVLIARAWLRLPYMWSRMRLSRQYSQDRERPVREHNRGRQHGADSEQGGAGRQHGGPQPGHGGNGAGDVLTYTSRRRWPGPRGARSSLSVRVGDAIAEPTPLEHFLTARWGLHTRSWGRRTIHLPNDHPQWPLHRAELLSLDDELVPATGLPAPSGPPVSVLHSPGVPVIFGKPLQPYG</sequence>
<dbReference type="InterPro" id="IPR018644">
    <property type="entry name" value="DUF2071"/>
</dbReference>
<feature type="region of interest" description="Disordered" evidence="1">
    <location>
        <begin position="135"/>
        <end position="195"/>
    </location>
</feature>
<organism evidence="2 3">
    <name type="scientific">Paractinoplanes rhizophilus</name>
    <dbReference type="NCBI Taxonomy" id="1416877"/>
    <lineage>
        <taxon>Bacteria</taxon>
        <taxon>Bacillati</taxon>
        <taxon>Actinomycetota</taxon>
        <taxon>Actinomycetes</taxon>
        <taxon>Micromonosporales</taxon>
        <taxon>Micromonosporaceae</taxon>
        <taxon>Paractinoplanes</taxon>
    </lineage>
</organism>
<reference evidence="3" key="1">
    <citation type="journal article" date="2019" name="Int. J. Syst. Evol. Microbiol.">
        <title>The Global Catalogue of Microorganisms (GCM) 10K type strain sequencing project: providing services to taxonomists for standard genome sequencing and annotation.</title>
        <authorList>
            <consortium name="The Broad Institute Genomics Platform"/>
            <consortium name="The Broad Institute Genome Sequencing Center for Infectious Disease"/>
            <person name="Wu L."/>
            <person name="Ma J."/>
        </authorList>
    </citation>
    <scope>NUCLEOTIDE SEQUENCE [LARGE SCALE GENOMIC DNA]</scope>
    <source>
        <strain evidence="3">XZYJT-10</strain>
    </source>
</reference>
<protein>
    <submittedName>
        <fullName evidence="2">YqjF family protein</fullName>
    </submittedName>
</protein>
<dbReference type="Proteomes" id="UP001596548">
    <property type="component" value="Unassembled WGS sequence"/>
</dbReference>
<name>A0ABW2HRM2_9ACTN</name>
<feature type="compositionally biased region" description="Basic and acidic residues" evidence="1">
    <location>
        <begin position="135"/>
        <end position="154"/>
    </location>
</feature>
<evidence type="ECO:0000313" key="3">
    <source>
        <dbReference type="Proteomes" id="UP001596548"/>
    </source>
</evidence>
<feature type="compositionally biased region" description="Gly residues" evidence="1">
    <location>
        <begin position="158"/>
        <end position="176"/>
    </location>
</feature>
<dbReference type="SUPFAM" id="SSF160104">
    <property type="entry name" value="Acetoacetate decarboxylase-like"/>
    <property type="match status" value="1"/>
</dbReference>
<evidence type="ECO:0000313" key="2">
    <source>
        <dbReference type="EMBL" id="MFC7274708.1"/>
    </source>
</evidence>
<keyword evidence="3" id="KW-1185">Reference proteome</keyword>
<evidence type="ECO:0000256" key="1">
    <source>
        <dbReference type="SAM" id="MobiDB-lite"/>
    </source>
</evidence>
<comment type="caution">
    <text evidence="2">The sequence shown here is derived from an EMBL/GenBank/DDBJ whole genome shotgun (WGS) entry which is preliminary data.</text>
</comment>
<dbReference type="InterPro" id="IPR023375">
    <property type="entry name" value="ADC_dom_sf"/>
</dbReference>
<proteinExistence type="predicted"/>
<dbReference type="PANTHER" id="PTHR39186:SF1">
    <property type="entry name" value="DUF2071 DOMAIN-CONTAINING PROTEIN"/>
    <property type="match status" value="1"/>
</dbReference>
<accession>A0ABW2HRM2</accession>
<dbReference type="EMBL" id="JBHTBJ010000006">
    <property type="protein sequence ID" value="MFC7274708.1"/>
    <property type="molecule type" value="Genomic_DNA"/>
</dbReference>
<dbReference type="Pfam" id="PF09844">
    <property type="entry name" value="DUF2071"/>
    <property type="match status" value="1"/>
</dbReference>
<gene>
    <name evidence="2" type="ORF">ACFQS1_12000</name>
</gene>